<dbReference type="InterPro" id="IPR011991">
    <property type="entry name" value="ArsR-like_HTH"/>
</dbReference>
<sequence>MEKIQVTCEMEVTLKMIGGKCKPLILDSLIRHGTQRFSELMHRITQVSQRTLTNQLRELESDGLIQRTVYAEVPPRVEYSITPKGKSLETILNLMCEWGEKNIDDRFEMTNPQCSGYEE</sequence>
<protein>
    <submittedName>
        <fullName evidence="5">Helix-turn-helix transcriptional regulator</fullName>
    </submittedName>
</protein>
<evidence type="ECO:0000313" key="6">
    <source>
        <dbReference type="Proteomes" id="UP000660021"/>
    </source>
</evidence>
<dbReference type="EMBL" id="JACOPR010000005">
    <property type="protein sequence ID" value="MBC5731011.1"/>
    <property type="molecule type" value="Genomic_DNA"/>
</dbReference>
<dbReference type="PANTHER" id="PTHR33204:SF29">
    <property type="entry name" value="TRANSCRIPTIONAL REGULATOR"/>
    <property type="match status" value="1"/>
</dbReference>
<dbReference type="PROSITE" id="PS51118">
    <property type="entry name" value="HTH_HXLR"/>
    <property type="match status" value="1"/>
</dbReference>
<dbReference type="RefSeq" id="WP_101693191.1">
    <property type="nucleotide sequence ID" value="NZ_JACOPR010000005.1"/>
</dbReference>
<keyword evidence="3" id="KW-0804">Transcription</keyword>
<feature type="domain" description="HTH hxlR-type" evidence="4">
    <location>
        <begin position="8"/>
        <end position="107"/>
    </location>
</feature>
<dbReference type="SUPFAM" id="SSF46785">
    <property type="entry name" value="Winged helix' DNA-binding domain"/>
    <property type="match status" value="1"/>
</dbReference>
<dbReference type="InterPro" id="IPR002577">
    <property type="entry name" value="HTH_HxlR"/>
</dbReference>
<dbReference type="InterPro" id="IPR036390">
    <property type="entry name" value="WH_DNA-bd_sf"/>
</dbReference>
<organism evidence="5 6">
    <name type="scientific">Pseudoflavonifractor hominis</name>
    <dbReference type="NCBI Taxonomy" id="2763059"/>
    <lineage>
        <taxon>Bacteria</taxon>
        <taxon>Bacillati</taxon>
        <taxon>Bacillota</taxon>
        <taxon>Clostridia</taxon>
        <taxon>Eubacteriales</taxon>
        <taxon>Oscillospiraceae</taxon>
        <taxon>Pseudoflavonifractor</taxon>
    </lineage>
</organism>
<comment type="caution">
    <text evidence="5">The sequence shown here is derived from an EMBL/GenBank/DDBJ whole genome shotgun (WGS) entry which is preliminary data.</text>
</comment>
<keyword evidence="1" id="KW-0805">Transcription regulation</keyword>
<name>A0ABR7HU79_9FIRM</name>
<dbReference type="Pfam" id="PF01638">
    <property type="entry name" value="HxlR"/>
    <property type="match status" value="1"/>
</dbReference>
<evidence type="ECO:0000259" key="4">
    <source>
        <dbReference type="PROSITE" id="PS51118"/>
    </source>
</evidence>
<keyword evidence="2" id="KW-0238">DNA-binding</keyword>
<gene>
    <name evidence="5" type="ORF">H8S34_09240</name>
</gene>
<evidence type="ECO:0000256" key="3">
    <source>
        <dbReference type="ARBA" id="ARBA00023163"/>
    </source>
</evidence>
<reference evidence="5 6" key="1">
    <citation type="submission" date="2020-08" db="EMBL/GenBank/DDBJ databases">
        <title>Genome public.</title>
        <authorList>
            <person name="Liu C."/>
            <person name="Sun Q."/>
        </authorList>
    </citation>
    <scope>NUCLEOTIDE SEQUENCE [LARGE SCALE GENOMIC DNA]</scope>
    <source>
        <strain evidence="5 6">New-38</strain>
    </source>
</reference>
<evidence type="ECO:0000256" key="2">
    <source>
        <dbReference type="ARBA" id="ARBA00023125"/>
    </source>
</evidence>
<dbReference type="Proteomes" id="UP000660021">
    <property type="component" value="Unassembled WGS sequence"/>
</dbReference>
<proteinExistence type="predicted"/>
<keyword evidence="6" id="KW-1185">Reference proteome</keyword>
<dbReference type="PANTHER" id="PTHR33204">
    <property type="entry name" value="TRANSCRIPTIONAL REGULATOR, MARR FAMILY"/>
    <property type="match status" value="1"/>
</dbReference>
<dbReference type="CDD" id="cd00090">
    <property type="entry name" value="HTH_ARSR"/>
    <property type="match status" value="1"/>
</dbReference>
<evidence type="ECO:0000313" key="5">
    <source>
        <dbReference type="EMBL" id="MBC5731011.1"/>
    </source>
</evidence>
<dbReference type="InterPro" id="IPR036388">
    <property type="entry name" value="WH-like_DNA-bd_sf"/>
</dbReference>
<dbReference type="Gene3D" id="1.10.10.10">
    <property type="entry name" value="Winged helix-like DNA-binding domain superfamily/Winged helix DNA-binding domain"/>
    <property type="match status" value="1"/>
</dbReference>
<accession>A0ABR7HU79</accession>
<evidence type="ECO:0000256" key="1">
    <source>
        <dbReference type="ARBA" id="ARBA00023015"/>
    </source>
</evidence>